<accession>A0A429GAA1</accession>
<sequence>MRHEYVLSSCVVRKKKGSNTIITHQWKVTFPYELAIRSGLREGERYMVKWEHEAPGVFKLRILGKKELKSKNREND</sequence>
<reference evidence="1 2" key="1">
    <citation type="submission" date="2018-10" db="EMBL/GenBank/DDBJ databases">
        <title>Co-occurring genomic capacity for anaerobic methane metabolism and dissimilatory sulfite reduction discovered in the Korarchaeota.</title>
        <authorList>
            <person name="Mckay L.J."/>
            <person name="Dlakic M."/>
            <person name="Fields M.W."/>
            <person name="Delmont T.O."/>
            <person name="Eren A.M."/>
            <person name="Jay Z.J."/>
            <person name="Klingelsmith K.B."/>
            <person name="Rusch D.B."/>
            <person name="Inskeep W.P."/>
        </authorList>
    </citation>
    <scope>NUCLEOTIDE SEQUENCE [LARGE SCALE GENOMIC DNA]</scope>
    <source>
        <strain evidence="1 2">WS</strain>
    </source>
</reference>
<evidence type="ECO:0000313" key="2">
    <source>
        <dbReference type="Proteomes" id="UP000278149"/>
    </source>
</evidence>
<comment type="caution">
    <text evidence="1">The sequence shown here is derived from an EMBL/GenBank/DDBJ whole genome shotgun (WGS) entry which is preliminary data.</text>
</comment>
<dbReference type="EMBL" id="RCOR01000003">
    <property type="protein sequence ID" value="RSN70767.1"/>
    <property type="molecule type" value="Genomic_DNA"/>
</dbReference>
<protein>
    <submittedName>
        <fullName evidence="1">Uncharacterized protein</fullName>
    </submittedName>
</protein>
<name>A0A429GAA1_9CREN</name>
<gene>
    <name evidence="1" type="ORF">D9Q81_00370</name>
</gene>
<organism evidence="1 2">
    <name type="scientific">Candidatus Korarchaeum cryptofilum</name>
    <dbReference type="NCBI Taxonomy" id="498846"/>
    <lineage>
        <taxon>Archaea</taxon>
        <taxon>Thermoproteota</taxon>
        <taxon>Candidatus Korarchaeia</taxon>
        <taxon>Candidatus Korarchaeales</taxon>
        <taxon>Candidatus Korarchaeaceae</taxon>
        <taxon>Candidatus Korarchaeum</taxon>
    </lineage>
</organism>
<dbReference type="Proteomes" id="UP000278149">
    <property type="component" value="Unassembled WGS sequence"/>
</dbReference>
<proteinExistence type="predicted"/>
<dbReference type="AlphaFoldDB" id="A0A429GAA1"/>
<evidence type="ECO:0000313" key="1">
    <source>
        <dbReference type="EMBL" id="RSN70767.1"/>
    </source>
</evidence>